<dbReference type="Gene3D" id="3.30.530.20">
    <property type="match status" value="1"/>
</dbReference>
<dbReference type="InterPro" id="IPR002913">
    <property type="entry name" value="START_lipid-bd_dom"/>
</dbReference>
<feature type="compositionally biased region" description="Low complexity" evidence="1">
    <location>
        <begin position="62"/>
        <end position="78"/>
    </location>
</feature>
<evidence type="ECO:0000259" key="2">
    <source>
        <dbReference type="PROSITE" id="PS50848"/>
    </source>
</evidence>
<dbReference type="InterPro" id="IPR051213">
    <property type="entry name" value="START_lipid_transfer"/>
</dbReference>
<feature type="domain" description="START" evidence="2">
    <location>
        <begin position="129"/>
        <end position="313"/>
    </location>
</feature>
<gene>
    <name evidence="3" type="ORF">HK105_201935</name>
</gene>
<dbReference type="Pfam" id="PF01852">
    <property type="entry name" value="START"/>
    <property type="match status" value="1"/>
</dbReference>
<keyword evidence="4" id="KW-1185">Reference proteome</keyword>
<reference evidence="3 4" key="1">
    <citation type="submission" date="2023-09" db="EMBL/GenBank/DDBJ databases">
        <title>Pangenome analysis of Batrachochytrium dendrobatidis and related Chytrids.</title>
        <authorList>
            <person name="Yacoub M.N."/>
            <person name="Stajich J.E."/>
            <person name="James T.Y."/>
        </authorList>
    </citation>
    <scope>NUCLEOTIDE SEQUENCE [LARGE SCALE GENOMIC DNA]</scope>
    <source>
        <strain evidence="3 4">JEL0888</strain>
    </source>
</reference>
<dbReference type="Proteomes" id="UP001527925">
    <property type="component" value="Unassembled WGS sequence"/>
</dbReference>
<organism evidence="3 4">
    <name type="scientific">Polyrhizophydium stewartii</name>
    <dbReference type="NCBI Taxonomy" id="2732419"/>
    <lineage>
        <taxon>Eukaryota</taxon>
        <taxon>Fungi</taxon>
        <taxon>Fungi incertae sedis</taxon>
        <taxon>Chytridiomycota</taxon>
        <taxon>Chytridiomycota incertae sedis</taxon>
        <taxon>Chytridiomycetes</taxon>
        <taxon>Rhizophydiales</taxon>
        <taxon>Rhizophydiales incertae sedis</taxon>
        <taxon>Polyrhizophydium</taxon>
    </lineage>
</organism>
<dbReference type="SMART" id="SM00234">
    <property type="entry name" value="START"/>
    <property type="match status" value="1"/>
</dbReference>
<dbReference type="PANTHER" id="PTHR19308:SF14">
    <property type="entry name" value="START DOMAIN-CONTAINING PROTEIN"/>
    <property type="match status" value="1"/>
</dbReference>
<accession>A0ABR4NG70</accession>
<dbReference type="CDD" id="cd00177">
    <property type="entry name" value="START"/>
    <property type="match status" value="1"/>
</dbReference>
<evidence type="ECO:0000313" key="3">
    <source>
        <dbReference type="EMBL" id="KAL2918534.1"/>
    </source>
</evidence>
<dbReference type="InterPro" id="IPR023393">
    <property type="entry name" value="START-like_dom_sf"/>
</dbReference>
<sequence>MPADSPAAAARAAADTAGTAAAPRLPGSPPRPLLGLAPPAARPRDAPTVVRARLPEGFPEEPAAASAAPAPDAAPAGLAKSAPAAPAAAPASAAAADPYIAELAELTKKFVDLCDLDAQPVGAGTSFPWQPIIEQSRGNFAVQVHQRTGHDVFFRVVVDVESTPEEAFDLLADISSRSAWDDICVAGGVVEELSPVTKIQYMRTRGMWPTAPRDALVVAFVKRLNDGRYLNVTRSVDSHPNYKSQPGDVRMLAHLAGVIVGPHPSKPGVTRCFQLVDGDLGGWLPKSVVSVVTTQAFPISMRKVNKILRGVQSPRTTSLLIQQAEAAPVAAPASGTAPASSIAAPAAKPATPAGKPAASGPSAAVVQQSNGAVVGAAAPASPLGILKMVLNALAKAQPVLVLFLFIDMVLRRRRA</sequence>
<evidence type="ECO:0000256" key="1">
    <source>
        <dbReference type="SAM" id="MobiDB-lite"/>
    </source>
</evidence>
<name>A0ABR4NG70_9FUNG</name>
<feature type="region of interest" description="Disordered" evidence="1">
    <location>
        <begin position="1"/>
        <end position="78"/>
    </location>
</feature>
<dbReference type="PROSITE" id="PS50848">
    <property type="entry name" value="START"/>
    <property type="match status" value="1"/>
</dbReference>
<dbReference type="EMBL" id="JADGIZ020000006">
    <property type="protein sequence ID" value="KAL2918534.1"/>
    <property type="molecule type" value="Genomic_DNA"/>
</dbReference>
<protein>
    <recommendedName>
        <fullName evidence="2">START domain-containing protein</fullName>
    </recommendedName>
</protein>
<evidence type="ECO:0000313" key="4">
    <source>
        <dbReference type="Proteomes" id="UP001527925"/>
    </source>
</evidence>
<dbReference type="SUPFAM" id="SSF55961">
    <property type="entry name" value="Bet v1-like"/>
    <property type="match status" value="1"/>
</dbReference>
<feature type="compositionally biased region" description="Low complexity" evidence="1">
    <location>
        <begin position="1"/>
        <end position="25"/>
    </location>
</feature>
<proteinExistence type="predicted"/>
<dbReference type="PANTHER" id="PTHR19308">
    <property type="entry name" value="PHOSPHATIDYLCHOLINE TRANSFER PROTEIN"/>
    <property type="match status" value="1"/>
</dbReference>
<comment type="caution">
    <text evidence="3">The sequence shown here is derived from an EMBL/GenBank/DDBJ whole genome shotgun (WGS) entry which is preliminary data.</text>
</comment>